<gene>
    <name evidence="3" type="ORF">LSP00402_LOCUS22825</name>
</gene>
<evidence type="ECO:0000256" key="2">
    <source>
        <dbReference type="SAM" id="Phobius"/>
    </source>
</evidence>
<organism evidence="3">
    <name type="scientific">Lotharella oceanica</name>
    <dbReference type="NCBI Taxonomy" id="641309"/>
    <lineage>
        <taxon>Eukaryota</taxon>
        <taxon>Sar</taxon>
        <taxon>Rhizaria</taxon>
        <taxon>Cercozoa</taxon>
        <taxon>Chlorarachniophyceae</taxon>
        <taxon>Lotharella</taxon>
    </lineage>
</organism>
<proteinExistence type="predicted"/>
<feature type="transmembrane region" description="Helical" evidence="2">
    <location>
        <begin position="56"/>
        <end position="81"/>
    </location>
</feature>
<feature type="transmembrane region" description="Helical" evidence="2">
    <location>
        <begin position="24"/>
        <end position="44"/>
    </location>
</feature>
<dbReference type="EMBL" id="HBHP01037120">
    <property type="protein sequence ID" value="CAD9778809.1"/>
    <property type="molecule type" value="Transcribed_RNA"/>
</dbReference>
<name>A0A7S2U3Z2_9EUKA</name>
<keyword evidence="2" id="KW-0812">Transmembrane</keyword>
<feature type="region of interest" description="Disordered" evidence="1">
    <location>
        <begin position="247"/>
        <end position="290"/>
    </location>
</feature>
<dbReference type="AlphaFoldDB" id="A0A7S2U3Z2"/>
<feature type="compositionally biased region" description="Basic and acidic residues" evidence="1">
    <location>
        <begin position="279"/>
        <end position="290"/>
    </location>
</feature>
<sequence>MSSLQSTSRQSIRAKNRVKTANRLARYIGLMVICFLLQSIMFGLSHFVHGAWLLPFYFACSLLVEVCVLTIYAPAIASMIASKTGSVSRTRTCSKSNAVLRSSIRSPAVLRSSIVLAATPMRKDTLPYSRKSLRMMERISMIRKTNVTASNANVAMEMTPNRRLANSIANSSTNRSFLNQSPMASLAFDEKTPRKEFISQHLPAQQRRGDGDYTSDLKLSSSLHLDSSSAALAPESMSSVALTQRRETFPKKGSFRAEATPVGTNPIALNNPLPLSSTPRKEHSVDSFAV</sequence>
<evidence type="ECO:0000256" key="1">
    <source>
        <dbReference type="SAM" id="MobiDB-lite"/>
    </source>
</evidence>
<protein>
    <submittedName>
        <fullName evidence="3">Uncharacterized protein</fullName>
    </submittedName>
</protein>
<evidence type="ECO:0000313" key="3">
    <source>
        <dbReference type="EMBL" id="CAD9778809.1"/>
    </source>
</evidence>
<keyword evidence="2" id="KW-1133">Transmembrane helix</keyword>
<accession>A0A7S2U3Z2</accession>
<keyword evidence="2" id="KW-0472">Membrane</keyword>
<reference evidence="3" key="1">
    <citation type="submission" date="2021-01" db="EMBL/GenBank/DDBJ databases">
        <authorList>
            <person name="Corre E."/>
            <person name="Pelletier E."/>
            <person name="Niang G."/>
            <person name="Scheremetjew M."/>
            <person name="Finn R."/>
            <person name="Kale V."/>
            <person name="Holt S."/>
            <person name="Cochrane G."/>
            <person name="Meng A."/>
            <person name="Brown T."/>
            <person name="Cohen L."/>
        </authorList>
    </citation>
    <scope>NUCLEOTIDE SEQUENCE</scope>
    <source>
        <strain evidence="3">CCMP622</strain>
    </source>
</reference>